<name>A0A091CWG2_FUKDA</name>
<feature type="compositionally biased region" description="Basic and acidic residues" evidence="1">
    <location>
        <begin position="24"/>
        <end position="37"/>
    </location>
</feature>
<evidence type="ECO:0000256" key="1">
    <source>
        <dbReference type="SAM" id="MobiDB-lite"/>
    </source>
</evidence>
<accession>A0A091CWG2</accession>
<evidence type="ECO:0000313" key="2">
    <source>
        <dbReference type="EMBL" id="KFO24054.1"/>
    </source>
</evidence>
<protein>
    <submittedName>
        <fullName evidence="2">Uncharacterized protein</fullName>
    </submittedName>
</protein>
<organism evidence="2 3">
    <name type="scientific">Fukomys damarensis</name>
    <name type="common">Damaraland mole rat</name>
    <name type="synonym">Cryptomys damarensis</name>
    <dbReference type="NCBI Taxonomy" id="885580"/>
    <lineage>
        <taxon>Eukaryota</taxon>
        <taxon>Metazoa</taxon>
        <taxon>Chordata</taxon>
        <taxon>Craniata</taxon>
        <taxon>Vertebrata</taxon>
        <taxon>Euteleostomi</taxon>
        <taxon>Mammalia</taxon>
        <taxon>Eutheria</taxon>
        <taxon>Euarchontoglires</taxon>
        <taxon>Glires</taxon>
        <taxon>Rodentia</taxon>
        <taxon>Hystricomorpha</taxon>
        <taxon>Bathyergidae</taxon>
        <taxon>Fukomys</taxon>
    </lineage>
</organism>
<reference evidence="2 3" key="1">
    <citation type="submission" date="2013-11" db="EMBL/GenBank/DDBJ databases">
        <title>The Damaraland mole rat (Fukomys damarensis) genome and evolution of African mole rats.</title>
        <authorList>
            <person name="Gladyshev V.N."/>
            <person name="Fang X."/>
        </authorList>
    </citation>
    <scope>NUCLEOTIDE SEQUENCE [LARGE SCALE GENOMIC DNA]</scope>
    <source>
        <tissue evidence="2">Liver</tissue>
    </source>
</reference>
<sequence length="243" mass="27045">MNSGLGTRVSLVWVLLEEVKSETKARRRGDLDPKDPKLPVSLSNGSDTGTCSPDPPPFTPALQQDLLPVQLFEEAAWTHVDVCGAQGINEALMRGPPVRAFVHSWIHFLFPLFRRLLVAKVTWNALTTQGPREQITAWRLLRSTRSLGDPRGVCVRTTYDRSLGVLVPTVPSALQRGAVLYSSRANLDATLTSSVQVHFRYSFTSSFQQNREAGGLEKDVTEQDRSKMVVQVVKQFIWSLTLS</sequence>
<keyword evidence="3" id="KW-1185">Reference proteome</keyword>
<proteinExistence type="predicted"/>
<evidence type="ECO:0000313" key="3">
    <source>
        <dbReference type="Proteomes" id="UP000028990"/>
    </source>
</evidence>
<dbReference type="Proteomes" id="UP000028990">
    <property type="component" value="Unassembled WGS sequence"/>
</dbReference>
<dbReference type="AlphaFoldDB" id="A0A091CWG2"/>
<feature type="compositionally biased region" description="Polar residues" evidence="1">
    <location>
        <begin position="41"/>
        <end position="51"/>
    </location>
</feature>
<feature type="region of interest" description="Disordered" evidence="1">
    <location>
        <begin position="24"/>
        <end position="58"/>
    </location>
</feature>
<gene>
    <name evidence="2" type="ORF">H920_14563</name>
</gene>
<dbReference type="EMBL" id="KN123665">
    <property type="protein sequence ID" value="KFO24054.1"/>
    <property type="molecule type" value="Genomic_DNA"/>
</dbReference>